<evidence type="ECO:0000313" key="3">
    <source>
        <dbReference type="Proteomes" id="UP001165121"/>
    </source>
</evidence>
<reference evidence="2" key="1">
    <citation type="submission" date="2023-04" db="EMBL/GenBank/DDBJ databases">
        <title>Phytophthora fragariaefolia NBRC 109709.</title>
        <authorList>
            <person name="Ichikawa N."/>
            <person name="Sato H."/>
            <person name="Tonouchi N."/>
        </authorList>
    </citation>
    <scope>NUCLEOTIDE SEQUENCE</scope>
    <source>
        <strain evidence="2">NBRC 109709</strain>
    </source>
</reference>
<comment type="caution">
    <text evidence="2">The sequence shown here is derived from an EMBL/GenBank/DDBJ whole genome shotgun (WGS) entry which is preliminary data.</text>
</comment>
<evidence type="ECO:0000313" key="2">
    <source>
        <dbReference type="EMBL" id="GMF58505.1"/>
    </source>
</evidence>
<dbReference type="AlphaFoldDB" id="A0A9W6Y7N1"/>
<evidence type="ECO:0000256" key="1">
    <source>
        <dbReference type="SAM" id="MobiDB-lite"/>
    </source>
</evidence>
<gene>
    <name evidence="2" type="ORF">Pfra01_002514300</name>
</gene>
<organism evidence="2 3">
    <name type="scientific">Phytophthora fragariaefolia</name>
    <dbReference type="NCBI Taxonomy" id="1490495"/>
    <lineage>
        <taxon>Eukaryota</taxon>
        <taxon>Sar</taxon>
        <taxon>Stramenopiles</taxon>
        <taxon>Oomycota</taxon>
        <taxon>Peronosporomycetes</taxon>
        <taxon>Peronosporales</taxon>
        <taxon>Peronosporaceae</taxon>
        <taxon>Phytophthora</taxon>
    </lineage>
</organism>
<dbReference type="Proteomes" id="UP001165121">
    <property type="component" value="Unassembled WGS sequence"/>
</dbReference>
<feature type="region of interest" description="Disordered" evidence="1">
    <location>
        <begin position="116"/>
        <end position="140"/>
    </location>
</feature>
<keyword evidence="3" id="KW-1185">Reference proteome</keyword>
<name>A0A9W6Y7N1_9STRA</name>
<protein>
    <submittedName>
        <fullName evidence="2">Unnamed protein product</fullName>
    </submittedName>
</protein>
<proteinExistence type="predicted"/>
<feature type="compositionally biased region" description="Low complexity" evidence="1">
    <location>
        <begin position="116"/>
        <end position="129"/>
    </location>
</feature>
<sequence>MFSLHSIIALLGPQYREYSASTSAVLATSVILFADKTFHPSAAISRSSAPTYDADESACKTQIVSIILRILIDSVSIANASTGRSGLPYNGFDVRMLRLSLTHFSRSNAAVISANSSGTASSSCSSSPSSEEETSSRASSAYDAAFPSDSKLGSPSEVARLGSSRCEAHIKDGKGLLDLRDESVTVVGKDAVSNASSCSSSSLVSGMYSLLLSDSESATSSSTQPYMSGYVYLRCAADGMAYCHC</sequence>
<dbReference type="EMBL" id="BSXT01004669">
    <property type="protein sequence ID" value="GMF58505.1"/>
    <property type="molecule type" value="Genomic_DNA"/>
</dbReference>
<accession>A0A9W6Y7N1</accession>